<gene>
    <name evidence="1" type="ORF">EDF87_11332</name>
</gene>
<proteinExistence type="predicted"/>
<dbReference type="EMBL" id="SOCQ01000013">
    <property type="protein sequence ID" value="TDV42906.1"/>
    <property type="molecule type" value="Genomic_DNA"/>
</dbReference>
<evidence type="ECO:0000313" key="2">
    <source>
        <dbReference type="Proteomes" id="UP000295804"/>
    </source>
</evidence>
<evidence type="ECO:0000313" key="1">
    <source>
        <dbReference type="EMBL" id="TDV42906.1"/>
    </source>
</evidence>
<reference evidence="1 2" key="1">
    <citation type="submission" date="2019-03" db="EMBL/GenBank/DDBJ databases">
        <title>Genomic analyses of the natural microbiome of Caenorhabditis elegans.</title>
        <authorList>
            <person name="Samuel B."/>
        </authorList>
    </citation>
    <scope>NUCLEOTIDE SEQUENCE [LARGE SCALE GENOMIC DNA]</scope>
    <source>
        <strain evidence="1 2">BIGb0525</strain>
    </source>
</reference>
<sequence>MAMSLEKAHKPDREALDSLANALEYGNKLHLLRDREYRSLSGAQVPNGRANVKGNWHPF</sequence>
<name>A0A4R7V5T9_9PSED</name>
<dbReference type="AlphaFoldDB" id="A0A4R7V5T9"/>
<protein>
    <submittedName>
        <fullName evidence="1">Uncharacterized protein</fullName>
    </submittedName>
</protein>
<dbReference type="Proteomes" id="UP000295804">
    <property type="component" value="Unassembled WGS sequence"/>
</dbReference>
<organism evidence="1 2">
    <name type="scientific">Pseudomonas helmanticensis</name>
    <dbReference type="NCBI Taxonomy" id="1471381"/>
    <lineage>
        <taxon>Bacteria</taxon>
        <taxon>Pseudomonadati</taxon>
        <taxon>Pseudomonadota</taxon>
        <taxon>Gammaproteobacteria</taxon>
        <taxon>Pseudomonadales</taxon>
        <taxon>Pseudomonadaceae</taxon>
        <taxon>Pseudomonas</taxon>
    </lineage>
</organism>
<accession>A0A4R7V5T9</accession>
<comment type="caution">
    <text evidence="1">The sequence shown here is derived from an EMBL/GenBank/DDBJ whole genome shotgun (WGS) entry which is preliminary data.</text>
</comment>